<dbReference type="Proteomes" id="UP001338125">
    <property type="component" value="Unassembled WGS sequence"/>
</dbReference>
<organism evidence="1 2">
    <name type="scientific">Cladobotryum mycophilum</name>
    <dbReference type="NCBI Taxonomy" id="491253"/>
    <lineage>
        <taxon>Eukaryota</taxon>
        <taxon>Fungi</taxon>
        <taxon>Dikarya</taxon>
        <taxon>Ascomycota</taxon>
        <taxon>Pezizomycotina</taxon>
        <taxon>Sordariomycetes</taxon>
        <taxon>Hypocreomycetidae</taxon>
        <taxon>Hypocreales</taxon>
        <taxon>Hypocreaceae</taxon>
        <taxon>Cladobotryum</taxon>
    </lineage>
</organism>
<proteinExistence type="predicted"/>
<comment type="caution">
    <text evidence="1">The sequence shown here is derived from an EMBL/GenBank/DDBJ whole genome shotgun (WGS) entry which is preliminary data.</text>
</comment>
<evidence type="ECO:0000313" key="2">
    <source>
        <dbReference type="Proteomes" id="UP001338125"/>
    </source>
</evidence>
<gene>
    <name evidence="1" type="ORF">PT974_05462</name>
</gene>
<sequence length="247" mass="27933">MHPLLVQAAYENDIIFVASQLLADPYEIPEETEIKLVSGNIGKPGLSLLIPPPTTRIKKATPEDWTVLEHNTFLGIIEDNFGKTSMHLSLTQYQPGLPGIDPTEHYIEEETVLRETLIQVYDSSKWICDLDILSILKHSLLSRVVCNHSQQHLNTSQHNLLEDFQHSFRLVTVDNWEELLTPPVDPAISVVRTAGNWLSRLAAVGISVRLDKVTVILPESKCWPCTGKHLRALNILKDDWRRVVLVI</sequence>
<reference evidence="1 2" key="1">
    <citation type="submission" date="2024-01" db="EMBL/GenBank/DDBJ databases">
        <title>Complete genome of Cladobotryum mycophilum ATHUM6906.</title>
        <authorList>
            <person name="Christinaki A.C."/>
            <person name="Myridakis A.I."/>
            <person name="Kouvelis V.N."/>
        </authorList>
    </citation>
    <scope>NUCLEOTIDE SEQUENCE [LARGE SCALE GENOMIC DNA]</scope>
    <source>
        <strain evidence="1 2">ATHUM6906</strain>
    </source>
</reference>
<dbReference type="EMBL" id="JAVFKD010000012">
    <property type="protein sequence ID" value="KAK5992065.1"/>
    <property type="molecule type" value="Genomic_DNA"/>
</dbReference>
<name>A0ABR0SIT9_9HYPO</name>
<evidence type="ECO:0000313" key="1">
    <source>
        <dbReference type="EMBL" id="KAK5992065.1"/>
    </source>
</evidence>
<protein>
    <submittedName>
        <fullName evidence="1">Uncharacterized protein</fullName>
    </submittedName>
</protein>
<accession>A0ABR0SIT9</accession>
<keyword evidence="2" id="KW-1185">Reference proteome</keyword>